<comment type="caution">
    <text evidence="1">The sequence shown here is derived from an EMBL/GenBank/DDBJ whole genome shotgun (WGS) entry which is preliminary data.</text>
</comment>
<proteinExistence type="predicted"/>
<accession>A0A0G0PZF1</accession>
<dbReference type="AlphaFoldDB" id="A0A0G0PZF1"/>
<sequence>MEDKKAITILMNLLKKQILTAEEKEAISSAIGIFSWTSLAKTRMKAIKEKSDKNNFK</sequence>
<gene>
    <name evidence="1" type="ORF">UT64_C0007G0006</name>
</gene>
<dbReference type="EMBL" id="LBXO01000007">
    <property type="protein sequence ID" value="KKR33504.1"/>
    <property type="molecule type" value="Genomic_DNA"/>
</dbReference>
<organism evidence="1 2">
    <name type="scientific">Candidatus Falkowbacteria bacterium GW2011_GWF2_39_8</name>
    <dbReference type="NCBI Taxonomy" id="1618642"/>
    <lineage>
        <taxon>Bacteria</taxon>
        <taxon>Candidatus Falkowiibacteriota</taxon>
    </lineage>
</organism>
<reference evidence="1 2" key="1">
    <citation type="journal article" date="2015" name="Nature">
        <title>rRNA introns, odd ribosomes, and small enigmatic genomes across a large radiation of phyla.</title>
        <authorList>
            <person name="Brown C.T."/>
            <person name="Hug L.A."/>
            <person name="Thomas B.C."/>
            <person name="Sharon I."/>
            <person name="Castelle C.J."/>
            <person name="Singh A."/>
            <person name="Wilkins M.J."/>
            <person name="Williams K.H."/>
            <person name="Banfield J.F."/>
        </authorList>
    </citation>
    <scope>NUCLEOTIDE SEQUENCE [LARGE SCALE GENOMIC DNA]</scope>
</reference>
<protein>
    <submittedName>
        <fullName evidence="1">Uncharacterized protein</fullName>
    </submittedName>
</protein>
<evidence type="ECO:0000313" key="2">
    <source>
        <dbReference type="Proteomes" id="UP000034137"/>
    </source>
</evidence>
<name>A0A0G0PZF1_9BACT</name>
<dbReference type="Proteomes" id="UP000034137">
    <property type="component" value="Unassembled WGS sequence"/>
</dbReference>
<evidence type="ECO:0000313" key="1">
    <source>
        <dbReference type="EMBL" id="KKR33504.1"/>
    </source>
</evidence>